<name>A0A929PVL0_9SPHI</name>
<dbReference type="Proteomes" id="UP000622475">
    <property type="component" value="Unassembled WGS sequence"/>
</dbReference>
<gene>
    <name evidence="1" type="ORF">IRJ16_04490</name>
</gene>
<organism evidence="1 2">
    <name type="scientific">Mucilaginibacter myungsuensis</name>
    <dbReference type="NCBI Taxonomy" id="649104"/>
    <lineage>
        <taxon>Bacteria</taxon>
        <taxon>Pseudomonadati</taxon>
        <taxon>Bacteroidota</taxon>
        <taxon>Sphingobacteriia</taxon>
        <taxon>Sphingobacteriales</taxon>
        <taxon>Sphingobacteriaceae</taxon>
        <taxon>Mucilaginibacter</taxon>
    </lineage>
</organism>
<protein>
    <submittedName>
        <fullName evidence="1">HpaII family restriction endonuclease</fullName>
    </submittedName>
</protein>
<dbReference type="GO" id="GO:0004519">
    <property type="term" value="F:endonuclease activity"/>
    <property type="evidence" value="ECO:0007669"/>
    <property type="project" value="UniProtKB-KW"/>
</dbReference>
<keyword evidence="2" id="KW-1185">Reference proteome</keyword>
<accession>A0A929PVL0</accession>
<comment type="caution">
    <text evidence="1">The sequence shown here is derived from an EMBL/GenBank/DDBJ whole genome shotgun (WGS) entry which is preliminary data.</text>
</comment>
<evidence type="ECO:0000313" key="1">
    <source>
        <dbReference type="EMBL" id="MBE9661131.1"/>
    </source>
</evidence>
<dbReference type="RefSeq" id="WP_194110338.1">
    <property type="nucleotide sequence ID" value="NZ_JADFFL010000002.1"/>
</dbReference>
<dbReference type="Pfam" id="PF09561">
    <property type="entry name" value="RE_HpaII"/>
    <property type="match status" value="1"/>
</dbReference>
<keyword evidence="1" id="KW-0378">Hydrolase</keyword>
<keyword evidence="1" id="KW-0255">Endonuclease</keyword>
<dbReference type="InterPro" id="IPR019062">
    <property type="entry name" value="Restrct_endonuc_II_HpaII"/>
</dbReference>
<evidence type="ECO:0000313" key="2">
    <source>
        <dbReference type="Proteomes" id="UP000622475"/>
    </source>
</evidence>
<dbReference type="EMBL" id="JADFFL010000002">
    <property type="protein sequence ID" value="MBE9661131.1"/>
    <property type="molecule type" value="Genomic_DNA"/>
</dbReference>
<proteinExistence type="predicted"/>
<keyword evidence="1" id="KW-0540">Nuclease</keyword>
<dbReference type="AlphaFoldDB" id="A0A929PVL0"/>
<reference evidence="1" key="1">
    <citation type="submission" date="2020-10" db="EMBL/GenBank/DDBJ databases">
        <title>Mucilaginibacter mali sp. nov., isolated from rhizosphere soil of apple orchard.</title>
        <authorList>
            <person name="Lee J.-S."/>
            <person name="Kim H.S."/>
            <person name="Kim J.-S."/>
        </authorList>
    </citation>
    <scope>NUCLEOTIDE SEQUENCE</scope>
    <source>
        <strain evidence="1">KCTC 22746</strain>
    </source>
</reference>
<sequence>MRNYKLNYIYIDAQNIKRFGVLHLSENDARYIEGVKERIVSGKSSAVLFSTVGAEISSKLRLNLMMVDSKFPELFEAAISMIQPRYELTSVELCRLLKEEDPLGLGRDYEHFIYNYKWKRFLLALGSGFCESEVWTGTFNGIEHHAIFKQTSDGLNPDFFWPEPFAEYLFFNTSVRWSESESFNILLT</sequence>